<dbReference type="EMBL" id="AP010904">
    <property type="protein sequence ID" value="BAH75987.1"/>
    <property type="molecule type" value="Genomic_DNA"/>
</dbReference>
<dbReference type="AlphaFoldDB" id="C4XTJ0"/>
<protein>
    <recommendedName>
        <fullName evidence="3">Transglutaminase-like domain-containing protein</fullName>
    </recommendedName>
</protein>
<reference evidence="1 2" key="1">
    <citation type="journal article" date="2009" name="Genome Res.">
        <title>Whole genome sequence of Desulfovibrio magneticus strain RS-1 revealed common gene clusters in magnetotactic bacteria.</title>
        <authorList>
            <person name="Nakazawa H."/>
            <person name="Arakaki A."/>
            <person name="Narita-Yamada S."/>
            <person name="Yashiro I."/>
            <person name="Jinno K."/>
            <person name="Aoki N."/>
            <person name="Tsuruyama A."/>
            <person name="Okamura Y."/>
            <person name="Tanikawa S."/>
            <person name="Fujita N."/>
            <person name="Takeyama H."/>
            <person name="Matsunaga T."/>
        </authorList>
    </citation>
    <scope>NUCLEOTIDE SEQUENCE [LARGE SCALE GENOMIC DNA]</scope>
    <source>
        <strain evidence="2">ATCC 700980 / DSM 13731 / RS-1</strain>
    </source>
</reference>
<name>C4XTJ0_SOLM1</name>
<gene>
    <name evidence="1" type="ordered locus">DMR_24960</name>
</gene>
<keyword evidence="2" id="KW-1185">Reference proteome</keyword>
<dbReference type="KEGG" id="dma:DMR_24960"/>
<sequence length="461" mass="48564">MDNLFEFFASIEGLAAVPASAGDTLPLLLVDGRGGATGSVSLPLFAIEGISFGLDTPIDSGATSAAVVSLLQQGHDTLIQAAARICAYDDNDDQRAISVVYFVSNLLTYVQDGSGIGDRWTGAVATWKRKYGDCEDGAFLIHALLLAAGVDPGRVRTLCGRALSTDLAEIGHAWVIYRRRSDEEWIPLEWTKQPSPYDVTADQIKRQLDMRETYTRITHVLTATSFAAVDSAGYYAQLAVNRASGAVSLPLFQLSATTGNHAEGEIELFRDFDGGLTLAVEGRGGARGAVGLPLFGISGTASQANTATGDVALPLFSVDGRGGANGECALPLFDVSGRCCNAARGSVTLPLFRINAAADHDNLANGKVMLPLFVVRGHAVQDNRARGEVVLPLLGIRGRGAQGPSAQGLVTLPLFQVAGTAHQESVARGEILLPLFEVRGHAVQGVPGFSAVLSHDPSRWL</sequence>
<dbReference type="InterPro" id="IPR038765">
    <property type="entry name" value="Papain-like_cys_pep_sf"/>
</dbReference>
<dbReference type="Proteomes" id="UP000009071">
    <property type="component" value="Chromosome"/>
</dbReference>
<proteinExistence type="predicted"/>
<dbReference type="SUPFAM" id="SSF54001">
    <property type="entry name" value="Cysteine proteinases"/>
    <property type="match status" value="1"/>
</dbReference>
<dbReference type="OrthoDB" id="103430at2"/>
<dbReference type="RefSeq" id="WP_015861166.1">
    <property type="nucleotide sequence ID" value="NC_012796.1"/>
</dbReference>
<dbReference type="eggNOG" id="ENOG5031MCK">
    <property type="taxonomic scope" value="Bacteria"/>
</dbReference>
<evidence type="ECO:0000313" key="1">
    <source>
        <dbReference type="EMBL" id="BAH75987.1"/>
    </source>
</evidence>
<dbReference type="Gene3D" id="3.10.620.30">
    <property type="match status" value="1"/>
</dbReference>
<dbReference type="STRING" id="573370.DMR_24960"/>
<evidence type="ECO:0000313" key="2">
    <source>
        <dbReference type="Proteomes" id="UP000009071"/>
    </source>
</evidence>
<dbReference type="HOGENOM" id="CLU_485502_0_0_7"/>
<accession>C4XTJ0</accession>
<evidence type="ECO:0008006" key="3">
    <source>
        <dbReference type="Google" id="ProtNLM"/>
    </source>
</evidence>
<organism evidence="1 2">
    <name type="scientific">Solidesulfovibrio magneticus (strain ATCC 700980 / DSM 13731 / RS-1)</name>
    <name type="common">Desulfovibrio magneticus</name>
    <dbReference type="NCBI Taxonomy" id="573370"/>
    <lineage>
        <taxon>Bacteria</taxon>
        <taxon>Pseudomonadati</taxon>
        <taxon>Thermodesulfobacteriota</taxon>
        <taxon>Desulfovibrionia</taxon>
        <taxon>Desulfovibrionales</taxon>
        <taxon>Desulfovibrionaceae</taxon>
        <taxon>Solidesulfovibrio</taxon>
    </lineage>
</organism>